<dbReference type="AlphaFoldDB" id="A0A6I4XJM7"/>
<dbReference type="Proteomes" id="UP000439965">
    <property type="component" value="Unassembled WGS sequence"/>
</dbReference>
<comment type="caution">
    <text evidence="1">The sequence shown here is derived from an EMBL/GenBank/DDBJ whole genome shotgun (WGS) entry which is preliminary data.</text>
</comment>
<proteinExistence type="predicted"/>
<gene>
    <name evidence="1" type="ORF">GTI89_04265</name>
</gene>
<dbReference type="EMBL" id="WVTI01000002">
    <property type="protein sequence ID" value="MXS25292.1"/>
    <property type="molecule type" value="Genomic_DNA"/>
</dbReference>
<evidence type="ECO:0000313" key="1">
    <source>
        <dbReference type="EMBL" id="MXS25292.1"/>
    </source>
</evidence>
<sequence length="152" mass="18190">MNIETRVYKLLTASDIPNLLNSIRGSVIPEEDGIWKHDIPETFRKKELAPFIRINPVYEGDYDYSDDSAMSEEQRVQISYWCKTDTQAYQIKQMLDDVLKVNDFTNYTANETPRYKDTDIDLLINHRKYRFFDWESEEENKYGNKNSKNWVR</sequence>
<reference evidence="1 2" key="1">
    <citation type="submission" date="2019-04" db="EMBL/GenBank/DDBJ databases">
        <title>Step-wise assembly of the neonatal virome modulated by breast feeding.</title>
        <authorList>
            <person name="Liang G."/>
            <person name="Bushman F."/>
        </authorList>
    </citation>
    <scope>NUCLEOTIDE SEQUENCE [LARGE SCALE GENOMIC DNA]</scope>
    <source>
        <strain evidence="1 2">E3404</strain>
    </source>
</reference>
<name>A0A6I4XJM7_ENTGA</name>
<protein>
    <recommendedName>
        <fullName evidence="3">DUF3168 domain-containing protein</fullName>
    </recommendedName>
</protein>
<evidence type="ECO:0008006" key="3">
    <source>
        <dbReference type="Google" id="ProtNLM"/>
    </source>
</evidence>
<accession>A0A6I4XJM7</accession>
<organism evidence="1 2">
    <name type="scientific">Enterococcus gallinarum</name>
    <dbReference type="NCBI Taxonomy" id="1353"/>
    <lineage>
        <taxon>Bacteria</taxon>
        <taxon>Bacillati</taxon>
        <taxon>Bacillota</taxon>
        <taxon>Bacilli</taxon>
        <taxon>Lactobacillales</taxon>
        <taxon>Enterococcaceae</taxon>
        <taxon>Enterococcus</taxon>
    </lineage>
</organism>
<evidence type="ECO:0000313" key="2">
    <source>
        <dbReference type="Proteomes" id="UP000439965"/>
    </source>
</evidence>
<dbReference type="RefSeq" id="WP_160805776.1">
    <property type="nucleotide sequence ID" value="NZ_WVTI01000002.1"/>
</dbReference>